<dbReference type="InterPro" id="IPR052083">
    <property type="entry name" value="Aminoacylase-1_M20A"/>
</dbReference>
<reference evidence="3" key="2">
    <citation type="submission" date="2017-02" db="UniProtKB">
        <authorList>
            <consortium name="WormBaseParasite"/>
        </authorList>
    </citation>
    <scope>IDENTIFICATION</scope>
</reference>
<evidence type="ECO:0000259" key="1">
    <source>
        <dbReference type="Pfam" id="PF07687"/>
    </source>
</evidence>
<name>A0A0K0D6J2_ANGCA</name>
<feature type="domain" description="Peptidase M20 dimerisation" evidence="1">
    <location>
        <begin position="38"/>
        <end position="93"/>
    </location>
</feature>
<dbReference type="PANTHER" id="PTHR45892">
    <property type="entry name" value="AMINOACYLASE-1"/>
    <property type="match status" value="1"/>
</dbReference>
<proteinExistence type="predicted"/>
<dbReference type="Proteomes" id="UP000035642">
    <property type="component" value="Unassembled WGS sequence"/>
</dbReference>
<dbReference type="SUPFAM" id="SSF55031">
    <property type="entry name" value="Bacterial exopeptidase dimerisation domain"/>
    <property type="match status" value="1"/>
</dbReference>
<dbReference type="AlphaFoldDB" id="A0A0K0D6J2"/>
<evidence type="ECO:0000313" key="2">
    <source>
        <dbReference type="Proteomes" id="UP000035642"/>
    </source>
</evidence>
<dbReference type="STRING" id="6313.A0A0K0D6J2"/>
<accession>A0A0K0D6J2</accession>
<dbReference type="Gene3D" id="1.10.150.900">
    <property type="match status" value="2"/>
</dbReference>
<dbReference type="GO" id="GO:0004046">
    <property type="term" value="F:aminoacylase activity"/>
    <property type="evidence" value="ECO:0007669"/>
    <property type="project" value="TreeGrafter"/>
</dbReference>
<dbReference type="PANTHER" id="PTHR45892:SF1">
    <property type="entry name" value="AMINOACYLASE-1"/>
    <property type="match status" value="1"/>
</dbReference>
<dbReference type="InterPro" id="IPR011650">
    <property type="entry name" value="Peptidase_M20_dimer"/>
</dbReference>
<dbReference type="Gene3D" id="3.30.70.360">
    <property type="match status" value="1"/>
</dbReference>
<reference evidence="2" key="1">
    <citation type="submission" date="2012-09" db="EMBL/GenBank/DDBJ databases">
        <authorList>
            <person name="Martin A.A."/>
        </authorList>
    </citation>
    <scope>NUCLEOTIDE SEQUENCE</scope>
</reference>
<organism evidence="2 3">
    <name type="scientific">Angiostrongylus cantonensis</name>
    <name type="common">Rat lungworm</name>
    <dbReference type="NCBI Taxonomy" id="6313"/>
    <lineage>
        <taxon>Eukaryota</taxon>
        <taxon>Metazoa</taxon>
        <taxon>Ecdysozoa</taxon>
        <taxon>Nematoda</taxon>
        <taxon>Chromadorea</taxon>
        <taxon>Rhabditida</taxon>
        <taxon>Rhabditina</taxon>
        <taxon>Rhabditomorpha</taxon>
        <taxon>Strongyloidea</taxon>
        <taxon>Metastrongylidae</taxon>
        <taxon>Angiostrongylus</taxon>
    </lineage>
</organism>
<keyword evidence="2" id="KW-1185">Reference proteome</keyword>
<dbReference type="Pfam" id="PF07687">
    <property type="entry name" value="M20_dimer"/>
    <property type="match status" value="1"/>
</dbReference>
<sequence>LCSAKQQFSCTVQQSVINSVLSFREQQRSLLKTDSSKRLGDVTTVNITKINGGVQVNVLPEQFIMSLDIRVTPSTDFSEMEAAIASWCKNAGPGVTFKYVQVSEDRILKGPVVLPKAKSEINAVTPTTNDDPFWSAFERSLQKDYPFRKCIFDKEIFSGATDSRFVREKSEINAVTPTTNDDPFWSAFERSLQKDYPFRKCIFDKEIFSGATDSRFVREV</sequence>
<evidence type="ECO:0000313" key="3">
    <source>
        <dbReference type="WBParaSite" id="ACAC_0000568701-mRNA-1"/>
    </source>
</evidence>
<dbReference type="WBParaSite" id="ACAC_0000568701-mRNA-1">
    <property type="protein sequence ID" value="ACAC_0000568701-mRNA-1"/>
    <property type="gene ID" value="ACAC_0000568701"/>
</dbReference>
<dbReference type="InterPro" id="IPR036264">
    <property type="entry name" value="Bact_exopeptidase_dim_dom"/>
</dbReference>
<protein>
    <submittedName>
        <fullName evidence="3">M20_dimer domain-containing protein</fullName>
    </submittedName>
</protein>